<feature type="compositionally biased region" description="Acidic residues" evidence="1">
    <location>
        <begin position="472"/>
        <end position="481"/>
    </location>
</feature>
<accession>A0A6P8B429</accession>
<feature type="compositionally biased region" description="Polar residues" evidence="1">
    <location>
        <begin position="778"/>
        <end position="799"/>
    </location>
</feature>
<feature type="compositionally biased region" description="Polar residues" evidence="1">
    <location>
        <begin position="967"/>
        <end position="989"/>
    </location>
</feature>
<reference evidence="3" key="3">
    <citation type="submission" date="2025-08" db="UniProtKB">
        <authorList>
            <consortium name="RefSeq"/>
        </authorList>
    </citation>
    <scope>IDENTIFICATION</scope>
    <source>
        <strain evidence="3">NI907</strain>
    </source>
</reference>
<name>A0A6P8B429_PYRGI</name>
<evidence type="ECO:0000313" key="2">
    <source>
        <dbReference type="Proteomes" id="UP000515153"/>
    </source>
</evidence>
<evidence type="ECO:0000256" key="1">
    <source>
        <dbReference type="SAM" id="MobiDB-lite"/>
    </source>
</evidence>
<feature type="compositionally biased region" description="Acidic residues" evidence="1">
    <location>
        <begin position="1087"/>
        <end position="1103"/>
    </location>
</feature>
<feature type="compositionally biased region" description="Polar residues" evidence="1">
    <location>
        <begin position="159"/>
        <end position="168"/>
    </location>
</feature>
<feature type="compositionally biased region" description="Polar residues" evidence="1">
    <location>
        <begin position="99"/>
        <end position="113"/>
    </location>
</feature>
<gene>
    <name evidence="3" type="ORF">PgNI_05535</name>
</gene>
<protein>
    <recommendedName>
        <fullName evidence="4">Protamine P1</fullName>
    </recommendedName>
</protein>
<feature type="compositionally biased region" description="Polar residues" evidence="1">
    <location>
        <begin position="901"/>
        <end position="910"/>
    </location>
</feature>
<evidence type="ECO:0008006" key="4">
    <source>
        <dbReference type="Google" id="ProtNLM"/>
    </source>
</evidence>
<feature type="region of interest" description="Disordered" evidence="1">
    <location>
        <begin position="217"/>
        <end position="281"/>
    </location>
</feature>
<feature type="region of interest" description="Disordered" evidence="1">
    <location>
        <begin position="642"/>
        <end position="675"/>
    </location>
</feature>
<feature type="compositionally biased region" description="Low complexity" evidence="1">
    <location>
        <begin position="1122"/>
        <end position="1133"/>
    </location>
</feature>
<feature type="compositionally biased region" description="Basic and acidic residues" evidence="1">
    <location>
        <begin position="955"/>
        <end position="966"/>
    </location>
</feature>
<feature type="region of interest" description="Disordered" evidence="1">
    <location>
        <begin position="299"/>
        <end position="376"/>
    </location>
</feature>
<dbReference type="RefSeq" id="XP_030981918.1">
    <property type="nucleotide sequence ID" value="XM_031125566.1"/>
</dbReference>
<reference evidence="3" key="2">
    <citation type="submission" date="2019-10" db="EMBL/GenBank/DDBJ databases">
        <authorList>
            <consortium name="NCBI Genome Project"/>
        </authorList>
    </citation>
    <scope>NUCLEOTIDE SEQUENCE</scope>
    <source>
        <strain evidence="3">NI907</strain>
    </source>
</reference>
<feature type="compositionally biased region" description="Polar residues" evidence="1">
    <location>
        <begin position="1270"/>
        <end position="1287"/>
    </location>
</feature>
<feature type="region of interest" description="Disordered" evidence="1">
    <location>
        <begin position="749"/>
        <end position="823"/>
    </location>
</feature>
<feature type="compositionally biased region" description="Basic residues" evidence="1">
    <location>
        <begin position="1111"/>
        <end position="1121"/>
    </location>
</feature>
<feature type="region of interest" description="Disordered" evidence="1">
    <location>
        <begin position="398"/>
        <end position="491"/>
    </location>
</feature>
<organism evidence="2 3">
    <name type="scientific">Pyricularia grisea</name>
    <name type="common">Crabgrass-specific blast fungus</name>
    <name type="synonym">Magnaporthe grisea</name>
    <dbReference type="NCBI Taxonomy" id="148305"/>
    <lineage>
        <taxon>Eukaryota</taxon>
        <taxon>Fungi</taxon>
        <taxon>Dikarya</taxon>
        <taxon>Ascomycota</taxon>
        <taxon>Pezizomycotina</taxon>
        <taxon>Sordariomycetes</taxon>
        <taxon>Sordariomycetidae</taxon>
        <taxon>Magnaporthales</taxon>
        <taxon>Pyriculariaceae</taxon>
        <taxon>Pyricularia</taxon>
    </lineage>
</organism>
<proteinExistence type="predicted"/>
<feature type="compositionally biased region" description="Polar residues" evidence="1">
    <location>
        <begin position="138"/>
        <end position="148"/>
    </location>
</feature>
<feature type="region of interest" description="Disordered" evidence="1">
    <location>
        <begin position="77"/>
        <end position="204"/>
    </location>
</feature>
<dbReference type="GeneID" id="41960475"/>
<dbReference type="KEGG" id="pgri:PgNI_05535"/>
<evidence type="ECO:0000313" key="3">
    <source>
        <dbReference type="RefSeq" id="XP_030981918.1"/>
    </source>
</evidence>
<feature type="region of interest" description="Disordered" evidence="1">
    <location>
        <begin position="1186"/>
        <end position="1249"/>
    </location>
</feature>
<feature type="region of interest" description="Disordered" evidence="1">
    <location>
        <begin position="896"/>
        <end position="1028"/>
    </location>
</feature>
<feature type="compositionally biased region" description="Acidic residues" evidence="1">
    <location>
        <begin position="802"/>
        <end position="816"/>
    </location>
</feature>
<feature type="compositionally biased region" description="Low complexity" evidence="1">
    <location>
        <begin position="367"/>
        <end position="376"/>
    </location>
</feature>
<feature type="compositionally biased region" description="Polar residues" evidence="1">
    <location>
        <begin position="1227"/>
        <end position="1237"/>
    </location>
</feature>
<reference evidence="2 3" key="1">
    <citation type="journal article" date="2019" name="Mol. Biol. Evol.">
        <title>Blast fungal genomes show frequent chromosomal changes, gene gains and losses, and effector gene turnover.</title>
        <authorList>
            <person name="Gomez Luciano L.B."/>
            <person name="Jason Tsai I."/>
            <person name="Chuma I."/>
            <person name="Tosa Y."/>
            <person name="Chen Y.H."/>
            <person name="Li J.Y."/>
            <person name="Li M.Y."/>
            <person name="Jade Lu M.Y."/>
            <person name="Nakayashiki H."/>
            <person name="Li W.H."/>
        </authorList>
    </citation>
    <scope>NUCLEOTIDE SEQUENCE [LARGE SCALE GENOMIC DNA]</scope>
    <source>
        <strain evidence="2 3">NI907</strain>
    </source>
</reference>
<sequence length="1296" mass="140560">MIARKVPPRTADSSAAMLSTIHELDGSEEGFVSESYHRPEDVVYVGSDDEYYESSAQRTERCRAKFEAYLQRGSQHPPEIMSASLKGPFDSKSWENPWRSRSQRTLTTGATKQTKVKSKRHPPKQHLSTTKRDPMPETTLSCLDTPTDINPAPMDKKTTNQTQTTASRLPSVRVVSESTAKEHAPTLLPVTDTNGLPNPFNPKKRLKQSAVDWLRRPVPVKKRKPGLVEQHGLPPSSPSEQVATKRKRTSDSRASLAIVTEIASDGVPRSPAIQSYDKPRLSVSSGIVIDESTVPEESSFISESLKPFQDSKAPSATSNPGKDAATSGKKPCAAPRVISLPSSFHKRKESYNSKPASPLRDTPATYSSSPLSSIDSSKIFETQKDESFCFKAKVRQANKTGNKGEQFAAQTYITGVSPAPRGSPYCGNEENEPASQESDKNSIQKQALDAISEPSNGGELEIDSGSDHVVGDDDDDDDSDGDGGTIAVQDAPLHLSAVKARLTTQGHRMAKPIGNGSPIPARLSEVKATSITSLLGASQTLLSSQLNALQSQLGSRCSSQSDTDFSAGDHLVSLQQNSQTRSNRPSIIAETTIDKGSESTTNFEADETTLVQGYFSGVPELYSQLKVDREYREVSPAGSQRYLGLRKAGEDKSPYPGSTQGASGSPSTNSQSASLDNSRFARIAKYGPVSSSQPLTALSARSEHAVSSTRTQRPASQPLQNHMISPLSSLRDIAQSSLNMYLGSVSGREATRASLPDQVLTRQSVEKMKPDALIPQGLSKSPARSSRCTSSLSRQLSINDGSTDESEDESDIDSEEQPIHGATEIRDCVAAQKILRPAEDTEGSPKLATQDQSPWRLSENSLLRTSFPVNMNDDSFCLSQNMRSSPPLPRIHFSFSDRDTSSQMSPTPVAQSPWAGEEMATPRVKRGQAAVSPLPLRHCINSQDVPNPVLPSFTDARKSEEPDHSNSQRTAASVSCRPSTPEDQLSSLPTPELTFSLKPFRRFLSPSPRSDRRKSRHTPNRTLCTQDILSVNPWAQESRPAKRVRWAPLPGLEDSAEEGQGSVVAALSPSTSEDNDSESDSSSSDDAAGDDEDEDEDEDEDYIEAGLSRSARSRNVTRAKKTAAALLASSVQPPSVPTRPHSPPPPTRTFFDDLPSEVTLFQNHFAKVDSERKIFKPKTLKRPLADDADLVHQSPGGGSQPIDAVARRFAEADAASVRPAPKRPRSSILSKPTSSPRQNEENEQPVDDVSAVIDNLSDFLGGWDVDVELTQSARESEQNEAQGNYMSLNMGISPWA</sequence>
<feature type="region of interest" description="Disordered" evidence="1">
    <location>
        <begin position="692"/>
        <end position="722"/>
    </location>
</feature>
<feature type="compositionally biased region" description="Polar residues" evidence="1">
    <location>
        <begin position="574"/>
        <end position="585"/>
    </location>
</feature>
<feature type="compositionally biased region" description="Pro residues" evidence="1">
    <location>
        <begin position="1134"/>
        <end position="1147"/>
    </location>
</feature>
<feature type="compositionally biased region" description="Basic residues" evidence="1">
    <location>
        <begin position="114"/>
        <end position="124"/>
    </location>
</feature>
<feature type="region of interest" description="Disordered" evidence="1">
    <location>
        <begin position="1270"/>
        <end position="1296"/>
    </location>
</feature>
<feature type="region of interest" description="Disordered" evidence="1">
    <location>
        <begin position="574"/>
        <end position="601"/>
    </location>
</feature>
<keyword evidence="2" id="KW-1185">Reference proteome</keyword>
<feature type="compositionally biased region" description="Polar residues" evidence="1">
    <location>
        <begin position="398"/>
        <end position="414"/>
    </location>
</feature>
<dbReference type="Proteomes" id="UP000515153">
    <property type="component" value="Chromosome I"/>
</dbReference>
<feature type="compositionally biased region" description="Polar residues" evidence="1">
    <location>
        <begin position="656"/>
        <end position="675"/>
    </location>
</feature>
<feature type="region of interest" description="Disordered" evidence="1">
    <location>
        <begin position="1050"/>
        <end position="1152"/>
    </location>
</feature>
<feature type="compositionally biased region" description="Polar residues" evidence="1">
    <location>
        <begin position="705"/>
        <end position="722"/>
    </location>
</feature>